<dbReference type="GO" id="GO:0008233">
    <property type="term" value="F:peptidase activity"/>
    <property type="evidence" value="ECO:0007669"/>
    <property type="project" value="UniProtKB-KW"/>
</dbReference>
<reference evidence="2" key="1">
    <citation type="journal article" date="2019" name="Int. J. Syst. Evol. Microbiol.">
        <title>The Global Catalogue of Microorganisms (GCM) 10K type strain sequencing project: providing services to taxonomists for standard genome sequencing and annotation.</title>
        <authorList>
            <consortium name="The Broad Institute Genomics Platform"/>
            <consortium name="The Broad Institute Genome Sequencing Center for Infectious Disease"/>
            <person name="Wu L."/>
            <person name="Ma J."/>
        </authorList>
    </citation>
    <scope>NUCLEOTIDE SEQUENCE [LARGE SCALE GENOMIC DNA]</scope>
    <source>
        <strain evidence="2">CCUG 61485</strain>
    </source>
</reference>
<accession>A0ABW3Y2F8</accession>
<dbReference type="GO" id="GO:0006508">
    <property type="term" value="P:proteolysis"/>
    <property type="evidence" value="ECO:0007669"/>
    <property type="project" value="UniProtKB-KW"/>
</dbReference>
<gene>
    <name evidence="1" type="ORF">ACFQ39_03720</name>
</gene>
<dbReference type="InterPro" id="IPR000671">
    <property type="entry name" value="Peptidase_A31"/>
</dbReference>
<sequence length="158" mass="18582">MNEKIKQSCLVLGIGNSGRQDDGLGWEFLHLLEQQNLSHVVCEYRFQLQIEDAELLNSFHDVIFVDASRTHYDNGFYWEIAKPSNQYSFSTHSLKPETILFLSENLYNHRPNSYILGIEGYEWELYNGISKKANGNLKKAYNFLLNEIFIPWHLYQKE</sequence>
<protein>
    <submittedName>
        <fullName evidence="1">Hydrogenase maturation protease</fullName>
    </submittedName>
</protein>
<dbReference type="InterPro" id="IPR023430">
    <property type="entry name" value="Pept_HybD-like_dom_sf"/>
</dbReference>
<dbReference type="RefSeq" id="WP_377176584.1">
    <property type="nucleotide sequence ID" value="NZ_JBHTMY010000002.1"/>
</dbReference>
<keyword evidence="2" id="KW-1185">Reference proteome</keyword>
<organism evidence="1 2">
    <name type="scientific">Namhaeicola litoreus</name>
    <dbReference type="NCBI Taxonomy" id="1052145"/>
    <lineage>
        <taxon>Bacteria</taxon>
        <taxon>Pseudomonadati</taxon>
        <taxon>Bacteroidota</taxon>
        <taxon>Flavobacteriia</taxon>
        <taxon>Flavobacteriales</taxon>
        <taxon>Flavobacteriaceae</taxon>
        <taxon>Namhaeicola</taxon>
    </lineage>
</organism>
<dbReference type="EMBL" id="JBHTMY010000002">
    <property type="protein sequence ID" value="MFD1314713.1"/>
    <property type="molecule type" value="Genomic_DNA"/>
</dbReference>
<evidence type="ECO:0000313" key="1">
    <source>
        <dbReference type="EMBL" id="MFD1314713.1"/>
    </source>
</evidence>
<keyword evidence="1" id="KW-0645">Protease</keyword>
<name>A0ABW3Y2F8_9FLAO</name>
<dbReference type="PANTHER" id="PTHR30302">
    <property type="entry name" value="HYDROGENASE 1 MATURATION PROTEASE"/>
    <property type="match status" value="1"/>
</dbReference>
<keyword evidence="1" id="KW-0378">Hydrolase</keyword>
<dbReference type="SUPFAM" id="SSF53163">
    <property type="entry name" value="HybD-like"/>
    <property type="match status" value="1"/>
</dbReference>
<proteinExistence type="predicted"/>
<dbReference type="PANTHER" id="PTHR30302:SF5">
    <property type="entry name" value="SLR1876 PROTEIN"/>
    <property type="match status" value="1"/>
</dbReference>
<comment type="caution">
    <text evidence="1">The sequence shown here is derived from an EMBL/GenBank/DDBJ whole genome shotgun (WGS) entry which is preliminary data.</text>
</comment>
<dbReference type="Proteomes" id="UP001597201">
    <property type="component" value="Unassembled WGS sequence"/>
</dbReference>
<dbReference type="Gene3D" id="3.40.50.1450">
    <property type="entry name" value="HybD-like"/>
    <property type="match status" value="1"/>
</dbReference>
<evidence type="ECO:0000313" key="2">
    <source>
        <dbReference type="Proteomes" id="UP001597201"/>
    </source>
</evidence>
<dbReference type="NCBIfam" id="TIGR00072">
    <property type="entry name" value="hydrog_prot"/>
    <property type="match status" value="1"/>
</dbReference>